<dbReference type="NCBIfam" id="NF001377">
    <property type="entry name" value="PRK00278.2-4"/>
    <property type="match status" value="1"/>
</dbReference>
<dbReference type="GO" id="GO:0004640">
    <property type="term" value="F:phosphoribosylanthranilate isomerase activity"/>
    <property type="evidence" value="ECO:0007669"/>
    <property type="project" value="TreeGrafter"/>
</dbReference>
<evidence type="ECO:0000313" key="12">
    <source>
        <dbReference type="Proteomes" id="UP000622860"/>
    </source>
</evidence>
<protein>
    <recommendedName>
        <fullName evidence="9">Indole-3-glycerol phosphate synthase</fullName>
        <shortName evidence="9">IGPS</shortName>
        <ecNumber evidence="9">4.1.1.48</ecNumber>
    </recommendedName>
</protein>
<comment type="caution">
    <text evidence="11">The sequence shown here is derived from an EMBL/GenBank/DDBJ whole genome shotgun (WGS) entry which is preliminary data.</text>
</comment>
<dbReference type="InterPro" id="IPR011060">
    <property type="entry name" value="RibuloseP-bd_barrel"/>
</dbReference>
<dbReference type="SUPFAM" id="SSF51366">
    <property type="entry name" value="Ribulose-phoshate binding barrel"/>
    <property type="match status" value="1"/>
</dbReference>
<dbReference type="PROSITE" id="PS00614">
    <property type="entry name" value="IGPS"/>
    <property type="match status" value="1"/>
</dbReference>
<dbReference type="EMBL" id="BMFR01000013">
    <property type="protein sequence ID" value="GGG81039.1"/>
    <property type="molecule type" value="Genomic_DNA"/>
</dbReference>
<reference evidence="11" key="1">
    <citation type="journal article" date="2014" name="Int. J. Syst. Evol. Microbiol.">
        <title>Complete genome sequence of Corynebacterium casei LMG S-19264T (=DSM 44701T), isolated from a smear-ripened cheese.</title>
        <authorList>
            <consortium name="US DOE Joint Genome Institute (JGI-PGF)"/>
            <person name="Walter F."/>
            <person name="Albersmeier A."/>
            <person name="Kalinowski J."/>
            <person name="Ruckert C."/>
        </authorList>
    </citation>
    <scope>NUCLEOTIDE SEQUENCE</scope>
    <source>
        <strain evidence="11">CGMCC 1.12754</strain>
    </source>
</reference>
<comment type="pathway">
    <text evidence="2 9">Amino-acid biosynthesis; L-tryptophan biosynthesis; L-tryptophan from chorismate: step 4/5.</text>
</comment>
<keyword evidence="5 9" id="KW-0210">Decarboxylase</keyword>
<organism evidence="11 12">
    <name type="scientific">Virgibacillus oceani</name>
    <dbReference type="NCBI Taxonomy" id="1479511"/>
    <lineage>
        <taxon>Bacteria</taxon>
        <taxon>Bacillati</taxon>
        <taxon>Bacillota</taxon>
        <taxon>Bacilli</taxon>
        <taxon>Bacillales</taxon>
        <taxon>Bacillaceae</taxon>
        <taxon>Virgibacillus</taxon>
    </lineage>
</organism>
<dbReference type="InterPro" id="IPR001468">
    <property type="entry name" value="Indole-3-GlycerolPSynthase_CS"/>
</dbReference>
<dbReference type="PANTHER" id="PTHR22854">
    <property type="entry name" value="TRYPTOPHAN BIOSYNTHESIS PROTEIN"/>
    <property type="match status" value="1"/>
</dbReference>
<dbReference type="PANTHER" id="PTHR22854:SF2">
    <property type="entry name" value="INDOLE-3-GLYCEROL-PHOSPHATE SYNTHASE"/>
    <property type="match status" value="1"/>
</dbReference>
<dbReference type="Gene3D" id="3.20.20.70">
    <property type="entry name" value="Aldolase class I"/>
    <property type="match status" value="1"/>
</dbReference>
<keyword evidence="12" id="KW-1185">Reference proteome</keyword>
<dbReference type="HAMAP" id="MF_00134_B">
    <property type="entry name" value="IGPS_B"/>
    <property type="match status" value="1"/>
</dbReference>
<evidence type="ECO:0000313" key="11">
    <source>
        <dbReference type="EMBL" id="GGG81039.1"/>
    </source>
</evidence>
<name>A0A917HKE6_9BACI</name>
<evidence type="ECO:0000256" key="5">
    <source>
        <dbReference type="ARBA" id="ARBA00022793"/>
    </source>
</evidence>
<evidence type="ECO:0000259" key="10">
    <source>
        <dbReference type="Pfam" id="PF00218"/>
    </source>
</evidence>
<sequence>MSILEKILVEKEKEIAQLKTNGIKEFPLIKHNIPSIKQTFPSSVAMNVIAEIKRASPSKGAIDLDVNPAEQAKNYAALGAGAISILTDRTFFKGSMDDLYEVREACNLPLLCKDFFIDPIQIDQAKAAGANIILLIVAAMSEDQLKQMYTYAKGFDLDVLCEVHNESEMESALKLGADIIGINNRNLKTFNVNLSVTETLAPMVKKRDRGSDPLSQLPLLIGESGIKSRVDVERLAKADVSGILVGETLMLSDDLQVTFQHLQVPRMKGSIPNAR</sequence>
<evidence type="ECO:0000256" key="9">
    <source>
        <dbReference type="HAMAP-Rule" id="MF_00134"/>
    </source>
</evidence>
<reference evidence="11" key="2">
    <citation type="submission" date="2020-09" db="EMBL/GenBank/DDBJ databases">
        <authorList>
            <person name="Sun Q."/>
            <person name="Zhou Y."/>
        </authorList>
    </citation>
    <scope>NUCLEOTIDE SEQUENCE</scope>
    <source>
        <strain evidence="11">CGMCC 1.12754</strain>
    </source>
</reference>
<comment type="similarity">
    <text evidence="3 9">Belongs to the TrpC family.</text>
</comment>
<evidence type="ECO:0000256" key="8">
    <source>
        <dbReference type="ARBA" id="ARBA00023239"/>
    </source>
</evidence>
<dbReference type="AlphaFoldDB" id="A0A917HKE6"/>
<evidence type="ECO:0000256" key="4">
    <source>
        <dbReference type="ARBA" id="ARBA00022605"/>
    </source>
</evidence>
<proteinExistence type="inferred from homology"/>
<dbReference type="GO" id="GO:0004425">
    <property type="term" value="F:indole-3-glycerol-phosphate synthase activity"/>
    <property type="evidence" value="ECO:0007669"/>
    <property type="project" value="UniProtKB-UniRule"/>
</dbReference>
<dbReference type="RefSeq" id="WP_188456012.1">
    <property type="nucleotide sequence ID" value="NZ_BMFR01000013.1"/>
</dbReference>
<keyword evidence="8 9" id="KW-0456">Lyase</keyword>
<comment type="catalytic activity">
    <reaction evidence="1 9">
        <text>1-(2-carboxyphenylamino)-1-deoxy-D-ribulose 5-phosphate + H(+) = (1S,2R)-1-C-(indol-3-yl)glycerol 3-phosphate + CO2 + H2O</text>
        <dbReference type="Rhea" id="RHEA:23476"/>
        <dbReference type="ChEBI" id="CHEBI:15377"/>
        <dbReference type="ChEBI" id="CHEBI:15378"/>
        <dbReference type="ChEBI" id="CHEBI:16526"/>
        <dbReference type="ChEBI" id="CHEBI:58613"/>
        <dbReference type="ChEBI" id="CHEBI:58866"/>
        <dbReference type="EC" id="4.1.1.48"/>
    </reaction>
</comment>
<evidence type="ECO:0000256" key="1">
    <source>
        <dbReference type="ARBA" id="ARBA00001633"/>
    </source>
</evidence>
<dbReference type="Pfam" id="PF00218">
    <property type="entry name" value="IGPS"/>
    <property type="match status" value="1"/>
</dbReference>
<dbReference type="EC" id="4.1.1.48" evidence="9"/>
<dbReference type="CDD" id="cd00331">
    <property type="entry name" value="IGPS"/>
    <property type="match status" value="1"/>
</dbReference>
<keyword evidence="7 9" id="KW-0057">Aromatic amino acid biosynthesis</keyword>
<feature type="domain" description="Indole-3-glycerol phosphate synthase" evidence="10">
    <location>
        <begin position="4"/>
        <end position="260"/>
    </location>
</feature>
<evidence type="ECO:0000256" key="6">
    <source>
        <dbReference type="ARBA" id="ARBA00022822"/>
    </source>
</evidence>
<dbReference type="InterPro" id="IPR013798">
    <property type="entry name" value="Indole-3-glycerol_P_synth_dom"/>
</dbReference>
<dbReference type="GO" id="GO:0000162">
    <property type="term" value="P:L-tryptophan biosynthetic process"/>
    <property type="evidence" value="ECO:0007669"/>
    <property type="project" value="UniProtKB-UniRule"/>
</dbReference>
<dbReference type="FunFam" id="3.20.20.70:FF:000024">
    <property type="entry name" value="Indole-3-glycerol phosphate synthase"/>
    <property type="match status" value="1"/>
</dbReference>
<dbReference type="InterPro" id="IPR013785">
    <property type="entry name" value="Aldolase_TIM"/>
</dbReference>
<evidence type="ECO:0000256" key="3">
    <source>
        <dbReference type="ARBA" id="ARBA00008737"/>
    </source>
</evidence>
<dbReference type="Proteomes" id="UP000622860">
    <property type="component" value="Unassembled WGS sequence"/>
</dbReference>
<evidence type="ECO:0000256" key="2">
    <source>
        <dbReference type="ARBA" id="ARBA00004696"/>
    </source>
</evidence>
<keyword evidence="4 9" id="KW-0028">Amino-acid biosynthesis</keyword>
<gene>
    <name evidence="9 11" type="primary">trpC</name>
    <name evidence="11" type="ORF">GCM10011398_28070</name>
</gene>
<keyword evidence="6 9" id="KW-0822">Tryptophan biosynthesis</keyword>
<evidence type="ECO:0000256" key="7">
    <source>
        <dbReference type="ARBA" id="ARBA00023141"/>
    </source>
</evidence>
<dbReference type="InterPro" id="IPR045186">
    <property type="entry name" value="Indole-3-glycerol_P_synth"/>
</dbReference>
<accession>A0A917HKE6</accession>